<evidence type="ECO:0000259" key="3">
    <source>
        <dbReference type="Pfam" id="PF02517"/>
    </source>
</evidence>
<evidence type="ECO:0000256" key="2">
    <source>
        <dbReference type="SAM" id="Phobius"/>
    </source>
</evidence>
<feature type="transmembrane region" description="Helical" evidence="2">
    <location>
        <begin position="322"/>
        <end position="343"/>
    </location>
</feature>
<dbReference type="InterPro" id="IPR003675">
    <property type="entry name" value="Rce1/LyrA-like_dom"/>
</dbReference>
<feature type="transmembrane region" description="Helical" evidence="2">
    <location>
        <begin position="289"/>
        <end position="310"/>
    </location>
</feature>
<organism evidence="4 5">
    <name type="scientific">Leucobacter muris</name>
    <dbReference type="NCBI Taxonomy" id="1935379"/>
    <lineage>
        <taxon>Bacteria</taxon>
        <taxon>Bacillati</taxon>
        <taxon>Actinomycetota</taxon>
        <taxon>Actinomycetes</taxon>
        <taxon>Micrococcales</taxon>
        <taxon>Microbacteriaceae</taxon>
        <taxon>Leucobacter</taxon>
    </lineage>
</organism>
<gene>
    <name evidence="4" type="ORF">Leucomu_00745</name>
</gene>
<sequence>MRRAIVGEKKETSMSVPEQPAPQQSAPQQWAWAAPAPVMQTVETEPLEYHRLLRGVANYRWWKPLLLLLLAGVYFGVFTVILAVGFVPLMMAGDPEYLNDLASGSTEIIDTQRPLSVLMSMLSIIVMLPAVILAMLTLGMRPVGRVWSVAARLRWGLLLRLLGAAVLALIAMTAVGMAAEIGLQAIVDPAALSEPPAEADRAFDVNAALISLVLVIVLVPVQAATEEVVFRGLFMQVLGAWLRNPWFAILIPSVAFAMAHIYDFWGLAAVGLMGVVAAWLTWRTGGLEAAIAIHIVNNLVGFGFMVTGFGGETAQTADGGSAGGLLGEIVGLGVFVWLALRIFRKGGHGRSRIDLVQVQAPTLQPALPTSPQMQSQSQPQPPIAGQGGAAAPQADAAAPPSAEPREQPAEPQSPAVEPQSPNPGSEEQQRG</sequence>
<dbReference type="PANTHER" id="PTHR36435:SF1">
    <property type="entry name" value="CAAX AMINO TERMINAL PROTEASE FAMILY PROTEIN"/>
    <property type="match status" value="1"/>
</dbReference>
<keyword evidence="4" id="KW-0645">Protease</keyword>
<dbReference type="GO" id="GO:0008237">
    <property type="term" value="F:metallopeptidase activity"/>
    <property type="evidence" value="ECO:0007669"/>
    <property type="project" value="UniProtKB-KW"/>
</dbReference>
<proteinExistence type="predicted"/>
<dbReference type="EMBL" id="CP035037">
    <property type="protein sequence ID" value="QAB16660.1"/>
    <property type="molecule type" value="Genomic_DNA"/>
</dbReference>
<keyword evidence="5" id="KW-1185">Reference proteome</keyword>
<protein>
    <submittedName>
        <fullName evidence="4">CPBP family intramembrane metalloprotease</fullName>
    </submittedName>
</protein>
<feature type="transmembrane region" description="Helical" evidence="2">
    <location>
        <begin position="157"/>
        <end position="187"/>
    </location>
</feature>
<feature type="compositionally biased region" description="Basic and acidic residues" evidence="1">
    <location>
        <begin position="1"/>
        <end position="12"/>
    </location>
</feature>
<reference evidence="4 5" key="1">
    <citation type="submission" date="2019-01" db="EMBL/GenBank/DDBJ databases">
        <title>Leucobacter muris sp. nov. isolated from the nose of a laboratory mouse.</title>
        <authorList>
            <person name="Benga L."/>
            <person name="Sproeer C."/>
            <person name="Schumann P."/>
            <person name="Verbarg S."/>
            <person name="Bunk B."/>
            <person name="Engelhardt E."/>
            <person name="Benten P.M."/>
            <person name="Sager M."/>
        </authorList>
    </citation>
    <scope>NUCLEOTIDE SEQUENCE [LARGE SCALE GENOMIC DNA]</scope>
    <source>
        <strain evidence="4 5">DSM 101948</strain>
    </source>
</reference>
<feature type="region of interest" description="Disordered" evidence="1">
    <location>
        <begin position="365"/>
        <end position="431"/>
    </location>
</feature>
<evidence type="ECO:0000313" key="4">
    <source>
        <dbReference type="EMBL" id="QAB16660.1"/>
    </source>
</evidence>
<feature type="compositionally biased region" description="Polar residues" evidence="1">
    <location>
        <begin position="422"/>
        <end position="431"/>
    </location>
</feature>
<dbReference type="InterPro" id="IPR052710">
    <property type="entry name" value="CAAX_protease"/>
</dbReference>
<keyword evidence="4" id="KW-0482">Metalloprotease</keyword>
<dbReference type="Proteomes" id="UP000285768">
    <property type="component" value="Chromosome"/>
</dbReference>
<feature type="region of interest" description="Disordered" evidence="1">
    <location>
        <begin position="1"/>
        <end position="23"/>
    </location>
</feature>
<keyword evidence="2" id="KW-1133">Transmembrane helix</keyword>
<keyword evidence="2" id="KW-0472">Membrane</keyword>
<feature type="domain" description="CAAX prenyl protease 2/Lysostaphin resistance protein A-like" evidence="3">
    <location>
        <begin position="211"/>
        <end position="300"/>
    </location>
</feature>
<evidence type="ECO:0000256" key="1">
    <source>
        <dbReference type="SAM" id="MobiDB-lite"/>
    </source>
</evidence>
<feature type="transmembrane region" description="Helical" evidence="2">
    <location>
        <begin position="237"/>
        <end position="258"/>
    </location>
</feature>
<accession>A0ABX5QC73</accession>
<dbReference type="PANTHER" id="PTHR36435">
    <property type="entry name" value="SLR1288 PROTEIN"/>
    <property type="match status" value="1"/>
</dbReference>
<keyword evidence="2" id="KW-0812">Transmembrane</keyword>
<feature type="compositionally biased region" description="Low complexity" evidence="1">
    <location>
        <begin position="389"/>
        <end position="400"/>
    </location>
</feature>
<evidence type="ECO:0000313" key="5">
    <source>
        <dbReference type="Proteomes" id="UP000285768"/>
    </source>
</evidence>
<feature type="transmembrane region" description="Helical" evidence="2">
    <location>
        <begin position="264"/>
        <end position="282"/>
    </location>
</feature>
<feature type="transmembrane region" description="Helical" evidence="2">
    <location>
        <begin position="65"/>
        <end position="91"/>
    </location>
</feature>
<name>A0ABX5QC73_9MICO</name>
<feature type="transmembrane region" description="Helical" evidence="2">
    <location>
        <begin position="115"/>
        <end position="136"/>
    </location>
</feature>
<keyword evidence="4" id="KW-0378">Hydrolase</keyword>
<feature type="transmembrane region" description="Helical" evidence="2">
    <location>
        <begin position="207"/>
        <end position="225"/>
    </location>
</feature>
<dbReference type="Pfam" id="PF02517">
    <property type="entry name" value="Rce1-like"/>
    <property type="match status" value="1"/>
</dbReference>